<dbReference type="FunCoup" id="Q21804">
    <property type="interactions" value="18"/>
</dbReference>
<dbReference type="UCSC" id="R07B7.14">
    <property type="organism name" value="c. elegans"/>
</dbReference>
<evidence type="ECO:0000259" key="12">
    <source>
        <dbReference type="PROSITE" id="PS51030"/>
    </source>
</evidence>
<keyword evidence="7 11" id="KW-0238">DNA-binding</keyword>
<dbReference type="InParanoid" id="Q21804"/>
<evidence type="ECO:0000256" key="2">
    <source>
        <dbReference type="ARBA" id="ARBA00005993"/>
    </source>
</evidence>
<dbReference type="CDD" id="cd06960">
    <property type="entry name" value="NR_DBD_HNF4A"/>
    <property type="match status" value="1"/>
</dbReference>
<dbReference type="KEGG" id="cel:CELE_R07B7.14"/>
<dbReference type="PANTHER" id="PTHR24083">
    <property type="entry name" value="NUCLEAR HORMONE RECEPTOR"/>
    <property type="match status" value="1"/>
</dbReference>
<dbReference type="InterPro" id="IPR035500">
    <property type="entry name" value="NHR-like_dom_sf"/>
</dbReference>
<evidence type="ECO:0000313" key="16">
    <source>
        <dbReference type="WormBase" id="R07B7.14"/>
    </source>
</evidence>
<dbReference type="GO" id="GO:0000978">
    <property type="term" value="F:RNA polymerase II cis-regulatory region sequence-specific DNA binding"/>
    <property type="evidence" value="ECO:0000318"/>
    <property type="project" value="GO_Central"/>
</dbReference>
<evidence type="ECO:0000256" key="4">
    <source>
        <dbReference type="ARBA" id="ARBA00022771"/>
    </source>
</evidence>
<dbReference type="PIR" id="T24021">
    <property type="entry name" value="T24021"/>
</dbReference>
<dbReference type="GO" id="GO:0004879">
    <property type="term" value="F:nuclear receptor activity"/>
    <property type="evidence" value="ECO:0000318"/>
    <property type="project" value="GO_Central"/>
</dbReference>
<feature type="domain" description="NR LBD" evidence="13">
    <location>
        <begin position="175"/>
        <end position="404"/>
    </location>
</feature>
<evidence type="ECO:0000313" key="15">
    <source>
        <dbReference type="Proteomes" id="UP000001940"/>
    </source>
</evidence>
<dbReference type="PRINTS" id="PR00398">
    <property type="entry name" value="STRDHORMONER"/>
</dbReference>
<dbReference type="Reactome" id="R-CEL-383280">
    <property type="pathway name" value="Nuclear Receptor transcription pathway"/>
</dbReference>
<proteinExistence type="inferred from homology"/>
<dbReference type="InterPro" id="IPR001628">
    <property type="entry name" value="Znf_hrmn_rcpt"/>
</dbReference>
<name>Q21804_CAEEL</name>
<dbReference type="PROSITE" id="PS00031">
    <property type="entry name" value="NUCLEAR_REC_DBD_1"/>
    <property type="match status" value="1"/>
</dbReference>
<sequence>MTSEESTSDYILPDIEITDEETKCDPNTKNILPKQCRICRNPAVGYHYDVASCNGCKAFFRRTVITGRLPNCKFGDKCLEDHKIPKPGTRLCGSCRFSKCEQMGMNPMAIKSEIISKKGNILKMELVKKHNRQLIAVTKEIAIDDEFSKVLSKLKAVENKLDNLFNSRLPKNYVDYRQFTDILAEKPTFAVEQIPNLSFIPDQVFHEYGGLAHNSFLAVVEFAKFLDFFPKLDSETQLKVVRHGALMVRGMMNTERSIRKFHSDCVRRADGSIAGKPMRNYNGIWVEQRKIVQKGLHAFLRNKIDETEYLLLKGIVLCNPAICGLPESAQQILEDERRRYVRSLLTYCLKQYGIRYGPDRLSSILSIMPIMENQQKEEKSFNVILRSFYSNVSILVSPLYDEIMSS</sequence>
<dbReference type="Gene3D" id="1.10.565.10">
    <property type="entry name" value="Retinoid X Receptor"/>
    <property type="match status" value="1"/>
</dbReference>
<keyword evidence="5 11" id="KW-0862">Zinc</keyword>
<dbReference type="CTD" id="187661"/>
<dbReference type="Pfam" id="PF00105">
    <property type="entry name" value="zf-C4"/>
    <property type="match status" value="1"/>
</dbReference>
<dbReference type="PROSITE" id="PS51030">
    <property type="entry name" value="NUCLEAR_REC_DBD_2"/>
    <property type="match status" value="1"/>
</dbReference>
<dbReference type="eggNOG" id="ENOG502RZKC">
    <property type="taxonomic scope" value="Eukaryota"/>
</dbReference>
<dbReference type="SMR" id="Q21804"/>
<evidence type="ECO:0000256" key="8">
    <source>
        <dbReference type="ARBA" id="ARBA00023163"/>
    </source>
</evidence>
<feature type="domain" description="Nuclear receptor" evidence="12">
    <location>
        <begin position="33"/>
        <end position="112"/>
    </location>
</feature>
<keyword evidence="10 11" id="KW-0539">Nucleus</keyword>
<dbReference type="HOGENOM" id="CLU_007368_3_1_1"/>
<organism evidence="14 15">
    <name type="scientific">Caenorhabditis elegans</name>
    <dbReference type="NCBI Taxonomy" id="6239"/>
    <lineage>
        <taxon>Eukaryota</taxon>
        <taxon>Metazoa</taxon>
        <taxon>Ecdysozoa</taxon>
        <taxon>Nematoda</taxon>
        <taxon>Chromadorea</taxon>
        <taxon>Rhabditida</taxon>
        <taxon>Rhabditina</taxon>
        <taxon>Rhabditomorpha</taxon>
        <taxon>Rhabditoidea</taxon>
        <taxon>Rhabditidae</taxon>
        <taxon>Peloderinae</taxon>
        <taxon>Caenorhabditis</taxon>
    </lineage>
</organism>
<evidence type="ECO:0000259" key="13">
    <source>
        <dbReference type="PROSITE" id="PS51843"/>
    </source>
</evidence>
<dbReference type="InterPro" id="IPR001723">
    <property type="entry name" value="Nuclear_hrmn_rcpt"/>
</dbReference>
<dbReference type="GO" id="GO:0008270">
    <property type="term" value="F:zinc ion binding"/>
    <property type="evidence" value="ECO:0007669"/>
    <property type="project" value="UniProtKB-KW"/>
</dbReference>
<dbReference type="GO" id="GO:0005634">
    <property type="term" value="C:nucleus"/>
    <property type="evidence" value="ECO:0007669"/>
    <property type="project" value="UniProtKB-SubCell"/>
</dbReference>
<dbReference type="EMBL" id="BX284605">
    <property type="protein sequence ID" value="CAB00123.1"/>
    <property type="molecule type" value="Genomic_DNA"/>
</dbReference>
<evidence type="ECO:0000256" key="6">
    <source>
        <dbReference type="ARBA" id="ARBA00023015"/>
    </source>
</evidence>
<dbReference type="GO" id="GO:0042594">
    <property type="term" value="P:response to starvation"/>
    <property type="evidence" value="ECO:0000270"/>
    <property type="project" value="WormBase"/>
</dbReference>
<dbReference type="SMART" id="SM00430">
    <property type="entry name" value="HOLI"/>
    <property type="match status" value="1"/>
</dbReference>
<dbReference type="Bgee" id="WBGene00011098">
    <property type="expression patterns" value="Expressed in adult organism and 1 other cell type or tissue"/>
</dbReference>
<dbReference type="PhylomeDB" id="Q21804"/>
<dbReference type="AGR" id="WB:WBGene00011098"/>
<protein>
    <submittedName>
        <fullName evidence="14">Nuclear receptor</fullName>
    </submittedName>
</protein>
<dbReference type="SMART" id="SM00399">
    <property type="entry name" value="ZnF_C4"/>
    <property type="match status" value="1"/>
</dbReference>
<dbReference type="InterPro" id="IPR050274">
    <property type="entry name" value="Nuclear_hormone_rcpt_NR2"/>
</dbReference>
<dbReference type="InterPro" id="IPR049636">
    <property type="entry name" value="HNF4-like_DBD"/>
</dbReference>
<keyword evidence="4 11" id="KW-0863">Zinc-finger</keyword>
<evidence type="ECO:0000256" key="5">
    <source>
        <dbReference type="ARBA" id="ARBA00022833"/>
    </source>
</evidence>
<comment type="similarity">
    <text evidence="2 11">Belongs to the nuclear hormone receptor family.</text>
</comment>
<dbReference type="FunFam" id="1.10.565.10:FF:000054">
    <property type="entry name" value="Nuclear Hormone Receptor family"/>
    <property type="match status" value="1"/>
</dbReference>
<dbReference type="RefSeq" id="NP_506035.1">
    <property type="nucleotide sequence ID" value="NM_073634.3"/>
</dbReference>
<dbReference type="AlphaFoldDB" id="Q21804"/>
<evidence type="ECO:0000256" key="9">
    <source>
        <dbReference type="ARBA" id="ARBA00023170"/>
    </source>
</evidence>
<keyword evidence="9 11" id="KW-0675">Receptor</keyword>
<dbReference type="InterPro" id="IPR000536">
    <property type="entry name" value="Nucl_hrmn_rcpt_lig-bd"/>
</dbReference>
<evidence type="ECO:0000256" key="1">
    <source>
        <dbReference type="ARBA" id="ARBA00004123"/>
    </source>
</evidence>
<dbReference type="Reactome" id="R-CEL-5362517">
    <property type="pathway name" value="Signaling by Retinoic Acid"/>
</dbReference>
<dbReference type="InterPro" id="IPR013088">
    <property type="entry name" value="Znf_NHR/GATA"/>
</dbReference>
<dbReference type="GO" id="GO:0030154">
    <property type="term" value="P:cell differentiation"/>
    <property type="evidence" value="ECO:0000318"/>
    <property type="project" value="GO_Central"/>
</dbReference>
<dbReference type="GO" id="GO:0006357">
    <property type="term" value="P:regulation of transcription by RNA polymerase II"/>
    <property type="evidence" value="ECO:0000318"/>
    <property type="project" value="GO_Central"/>
</dbReference>
<evidence type="ECO:0000256" key="10">
    <source>
        <dbReference type="ARBA" id="ARBA00023242"/>
    </source>
</evidence>
<evidence type="ECO:0000313" key="14">
    <source>
        <dbReference type="EMBL" id="CAB00123.1"/>
    </source>
</evidence>
<dbReference type="FunFam" id="3.30.50.10:FF:000050">
    <property type="entry name" value="Nuclear Hormone Receptor family"/>
    <property type="match status" value="1"/>
</dbReference>
<evidence type="ECO:0000256" key="7">
    <source>
        <dbReference type="ARBA" id="ARBA00023125"/>
    </source>
</evidence>
<dbReference type="PRINTS" id="PR00047">
    <property type="entry name" value="STROIDFINGER"/>
</dbReference>
<keyword evidence="3 11" id="KW-0479">Metal-binding</keyword>
<dbReference type="STRING" id="6239.R07B7.14.1"/>
<gene>
    <name evidence="14 16" type="primary">nhr-207</name>
    <name evidence="14" type="ORF">CELE_R07B7.14</name>
    <name evidence="16" type="ORF">R07B7.14</name>
</gene>
<comment type="subcellular location">
    <subcellularLocation>
        <location evidence="1 11">Nucleus</location>
    </subcellularLocation>
</comment>
<dbReference type="PaxDb" id="6239-R07B7.14"/>
<dbReference type="SUPFAM" id="SSF48508">
    <property type="entry name" value="Nuclear receptor ligand-binding domain"/>
    <property type="match status" value="1"/>
</dbReference>
<evidence type="ECO:0000256" key="3">
    <source>
        <dbReference type="ARBA" id="ARBA00022723"/>
    </source>
</evidence>
<dbReference type="WormBase" id="R07B7.14">
    <property type="protein sequence ID" value="CE06276"/>
    <property type="gene ID" value="WBGene00011098"/>
    <property type="gene designation" value="nhr-207"/>
</dbReference>
<dbReference type="OrthoDB" id="5847928at2759"/>
<reference evidence="14 15" key="1">
    <citation type="journal article" date="1998" name="Science">
        <title>Genome sequence of the nematode C. elegans: a platform for investigating biology.</title>
        <authorList>
            <consortium name="The C. elegans sequencing consortium"/>
            <person name="Sulson J.E."/>
            <person name="Waterston R."/>
        </authorList>
    </citation>
    <scope>NUCLEOTIDE SEQUENCE [LARGE SCALE GENOMIC DNA]</scope>
    <source>
        <strain evidence="14 15">Bristol N2</strain>
    </source>
</reference>
<keyword evidence="6 11" id="KW-0805">Transcription regulation</keyword>
<dbReference type="SUPFAM" id="SSF57716">
    <property type="entry name" value="Glucocorticoid receptor-like (DNA-binding domain)"/>
    <property type="match status" value="1"/>
</dbReference>
<dbReference type="GeneID" id="187661"/>
<dbReference type="Gene3D" id="3.30.50.10">
    <property type="entry name" value="Erythroid Transcription Factor GATA-1, subunit A"/>
    <property type="match status" value="1"/>
</dbReference>
<keyword evidence="8 11" id="KW-0804">Transcription</keyword>
<dbReference type="Proteomes" id="UP000001940">
    <property type="component" value="Chromosome V"/>
</dbReference>
<keyword evidence="15" id="KW-1185">Reference proteome</keyword>
<evidence type="ECO:0000256" key="11">
    <source>
        <dbReference type="RuleBase" id="RU004334"/>
    </source>
</evidence>
<dbReference type="Pfam" id="PF00104">
    <property type="entry name" value="Hormone_recep"/>
    <property type="match status" value="1"/>
</dbReference>
<accession>Q21804</accession>
<dbReference type="PROSITE" id="PS51843">
    <property type="entry name" value="NR_LBD"/>
    <property type="match status" value="1"/>
</dbReference>